<evidence type="ECO:0000256" key="1">
    <source>
        <dbReference type="ARBA" id="ARBA00004642"/>
    </source>
</evidence>
<dbReference type="InterPro" id="IPR052285">
    <property type="entry name" value="NEXT_complex_subunit"/>
</dbReference>
<evidence type="ECO:0000256" key="4">
    <source>
        <dbReference type="PROSITE-ProRule" id="PRU00176"/>
    </source>
</evidence>
<dbReference type="SMART" id="SM00360">
    <property type="entry name" value="RRM"/>
    <property type="match status" value="1"/>
</dbReference>
<feature type="region of interest" description="Disordered" evidence="5">
    <location>
        <begin position="125"/>
        <end position="145"/>
    </location>
</feature>
<dbReference type="PANTHER" id="PTHR13798">
    <property type="entry name" value="RNA BINDING MOTIF RBM PROTEIN -RELATED"/>
    <property type="match status" value="1"/>
</dbReference>
<evidence type="ECO:0000313" key="7">
    <source>
        <dbReference type="Ensembl" id="ENSCSEP00000003307.1"/>
    </source>
</evidence>
<dbReference type="Proteomes" id="UP000265120">
    <property type="component" value="Chromosome 4"/>
</dbReference>
<reference evidence="7 8" key="1">
    <citation type="journal article" date="2014" name="Nat. Genet.">
        <title>Whole-genome sequence of a flatfish provides insights into ZW sex chromosome evolution and adaptation to a benthic lifestyle.</title>
        <authorList>
            <person name="Chen S."/>
            <person name="Zhang G."/>
            <person name="Shao C."/>
            <person name="Huang Q."/>
            <person name="Liu G."/>
            <person name="Zhang P."/>
            <person name="Song W."/>
            <person name="An N."/>
            <person name="Chalopin D."/>
            <person name="Volff J.N."/>
            <person name="Hong Y."/>
            <person name="Li Q."/>
            <person name="Sha Z."/>
            <person name="Zhou H."/>
            <person name="Xie M."/>
            <person name="Yu Q."/>
            <person name="Liu Y."/>
            <person name="Xiang H."/>
            <person name="Wang N."/>
            <person name="Wu K."/>
            <person name="Yang C."/>
            <person name="Zhou Q."/>
            <person name="Liao X."/>
            <person name="Yang L."/>
            <person name="Hu Q."/>
            <person name="Zhang J."/>
            <person name="Meng L."/>
            <person name="Jin L."/>
            <person name="Tian Y."/>
            <person name="Lian J."/>
            <person name="Yang J."/>
            <person name="Miao G."/>
            <person name="Liu S."/>
            <person name="Liang Z."/>
            <person name="Yan F."/>
            <person name="Li Y."/>
            <person name="Sun B."/>
            <person name="Zhang H."/>
            <person name="Zhang J."/>
            <person name="Zhu Y."/>
            <person name="Du M."/>
            <person name="Zhao Y."/>
            <person name="Schartl M."/>
            <person name="Tang Q."/>
            <person name="Wang J."/>
        </authorList>
    </citation>
    <scope>NUCLEOTIDE SEQUENCE</scope>
</reference>
<feature type="compositionally biased region" description="Low complexity" evidence="5">
    <location>
        <begin position="240"/>
        <end position="250"/>
    </location>
</feature>
<protein>
    <submittedName>
        <fullName evidence="7">RNA binding motif protein 7</fullName>
    </submittedName>
</protein>
<keyword evidence="8" id="KW-1185">Reference proteome</keyword>
<dbReference type="Pfam" id="PF00076">
    <property type="entry name" value="RRM_1"/>
    <property type="match status" value="1"/>
</dbReference>
<keyword evidence="3" id="KW-0539">Nucleus</keyword>
<name>A0A3P8ULP4_CYNSE</name>
<sequence>MGIADETDRTLFIRNLDSRVTEELLFELFLQAGPLIKTKIPKDPEGKPKTFGFAVYRHEVSVPYAVQLLNGISLFGRNIHVQFRSGSSHGNSPGNAQLSSPGNIPSPHGHSDLYLTCPALPYQKRAPDHFSSPPSQPSRSYSGCGSLQKHVMVNNMRQAHMQQLEYQNGSYSKSMQSQLSPAGHSGSSRQHSNAHYQQHLYHSNSGSRNHRFSEEPGPSRHQQSGHGRDNYSHQGDRSSNRQQQSRGSYRPQDNRGGSGHSDNRWRRY</sequence>
<evidence type="ECO:0000256" key="2">
    <source>
        <dbReference type="ARBA" id="ARBA00022884"/>
    </source>
</evidence>
<evidence type="ECO:0000256" key="3">
    <source>
        <dbReference type="ARBA" id="ARBA00023242"/>
    </source>
</evidence>
<feature type="compositionally biased region" description="Polar residues" evidence="5">
    <location>
        <begin position="169"/>
        <end position="207"/>
    </location>
</feature>
<dbReference type="GO" id="GO:0005654">
    <property type="term" value="C:nucleoplasm"/>
    <property type="evidence" value="ECO:0007669"/>
    <property type="project" value="UniProtKB-SubCell"/>
</dbReference>
<dbReference type="Gene3D" id="3.30.70.330">
    <property type="match status" value="1"/>
</dbReference>
<dbReference type="AlphaFoldDB" id="A0A3P8ULP4"/>
<dbReference type="PROSITE" id="PS50102">
    <property type="entry name" value="RRM"/>
    <property type="match status" value="1"/>
</dbReference>
<feature type="region of interest" description="Disordered" evidence="5">
    <location>
        <begin position="169"/>
        <end position="268"/>
    </location>
</feature>
<keyword evidence="2 4" id="KW-0694">RNA-binding</keyword>
<evidence type="ECO:0000256" key="5">
    <source>
        <dbReference type="SAM" id="MobiDB-lite"/>
    </source>
</evidence>
<reference evidence="7" key="3">
    <citation type="submission" date="2025-09" db="UniProtKB">
        <authorList>
            <consortium name="Ensembl"/>
        </authorList>
    </citation>
    <scope>IDENTIFICATION</scope>
</reference>
<reference evidence="7" key="2">
    <citation type="submission" date="2025-08" db="UniProtKB">
        <authorList>
            <consortium name="Ensembl"/>
        </authorList>
    </citation>
    <scope>IDENTIFICATION</scope>
</reference>
<dbReference type="CDD" id="cd12336">
    <property type="entry name" value="RRM_RBM7_like"/>
    <property type="match status" value="1"/>
</dbReference>
<dbReference type="FunCoup" id="A0A3P8ULP4">
    <property type="interactions" value="921"/>
</dbReference>
<evidence type="ECO:0000313" key="8">
    <source>
        <dbReference type="Proteomes" id="UP000265120"/>
    </source>
</evidence>
<dbReference type="GO" id="GO:0007409">
    <property type="term" value="P:axonogenesis"/>
    <property type="evidence" value="ECO:0007669"/>
    <property type="project" value="Ensembl"/>
</dbReference>
<dbReference type="InterPro" id="IPR035979">
    <property type="entry name" value="RBD_domain_sf"/>
</dbReference>
<proteinExistence type="predicted"/>
<dbReference type="InParanoid" id="A0A3P8ULP4"/>
<dbReference type="GO" id="GO:0000381">
    <property type="term" value="P:regulation of alternative mRNA splicing, via spliceosome"/>
    <property type="evidence" value="ECO:0007669"/>
    <property type="project" value="TreeGrafter"/>
</dbReference>
<feature type="compositionally biased region" description="Basic and acidic residues" evidence="5">
    <location>
        <begin position="226"/>
        <end position="239"/>
    </location>
</feature>
<feature type="domain" description="RRM" evidence="6">
    <location>
        <begin position="9"/>
        <end position="86"/>
    </location>
</feature>
<dbReference type="InterPro" id="IPR000504">
    <property type="entry name" value="RRM_dom"/>
</dbReference>
<feature type="compositionally biased region" description="Polar residues" evidence="5">
    <location>
        <begin position="86"/>
        <end position="103"/>
    </location>
</feature>
<dbReference type="GO" id="GO:0021693">
    <property type="term" value="P:cerebellar Purkinje cell layer structural organization"/>
    <property type="evidence" value="ECO:0007669"/>
    <property type="project" value="Ensembl"/>
</dbReference>
<evidence type="ECO:0000259" key="6">
    <source>
        <dbReference type="PROSITE" id="PS50102"/>
    </source>
</evidence>
<dbReference type="InterPro" id="IPR012677">
    <property type="entry name" value="Nucleotide-bd_a/b_plait_sf"/>
</dbReference>
<dbReference type="GO" id="GO:0003727">
    <property type="term" value="F:single-stranded RNA binding"/>
    <property type="evidence" value="ECO:0007669"/>
    <property type="project" value="TreeGrafter"/>
</dbReference>
<dbReference type="GeneTree" id="ENSGT00870000136493"/>
<feature type="region of interest" description="Disordered" evidence="5">
    <location>
        <begin position="86"/>
        <end position="110"/>
    </location>
</feature>
<comment type="subcellular location">
    <subcellularLocation>
        <location evidence="1">Nucleus</location>
        <location evidence="1">Nucleoplasm</location>
    </subcellularLocation>
</comment>
<organism evidence="7 8">
    <name type="scientific">Cynoglossus semilaevis</name>
    <name type="common">Tongue sole</name>
    <dbReference type="NCBI Taxonomy" id="244447"/>
    <lineage>
        <taxon>Eukaryota</taxon>
        <taxon>Metazoa</taxon>
        <taxon>Chordata</taxon>
        <taxon>Craniata</taxon>
        <taxon>Vertebrata</taxon>
        <taxon>Euteleostomi</taxon>
        <taxon>Actinopterygii</taxon>
        <taxon>Neopterygii</taxon>
        <taxon>Teleostei</taxon>
        <taxon>Neoteleostei</taxon>
        <taxon>Acanthomorphata</taxon>
        <taxon>Carangaria</taxon>
        <taxon>Pleuronectiformes</taxon>
        <taxon>Pleuronectoidei</taxon>
        <taxon>Cynoglossidae</taxon>
        <taxon>Cynoglossinae</taxon>
        <taxon>Cynoglossus</taxon>
    </lineage>
</organism>
<accession>A0A3P8ULP4</accession>
<dbReference type="SUPFAM" id="SSF54928">
    <property type="entry name" value="RNA-binding domain, RBD"/>
    <property type="match status" value="1"/>
</dbReference>
<dbReference type="Ensembl" id="ENSCSET00000003352.1">
    <property type="protein sequence ID" value="ENSCSEP00000003307.1"/>
    <property type="gene ID" value="ENSCSEG00000002160.1"/>
</dbReference>
<feature type="compositionally biased region" description="Low complexity" evidence="5">
    <location>
        <begin position="131"/>
        <end position="142"/>
    </location>
</feature>
<dbReference type="STRING" id="244447.ENSCSEP00000003307"/>
<dbReference type="PANTHER" id="PTHR13798:SF11">
    <property type="entry name" value="RNA-BINDING PROTEIN 7-RELATED"/>
    <property type="match status" value="1"/>
</dbReference>